<dbReference type="EMBL" id="VZSV01000046">
    <property type="protein sequence ID" value="NXA48535.1"/>
    <property type="molecule type" value="Genomic_DNA"/>
</dbReference>
<dbReference type="GO" id="GO:0000981">
    <property type="term" value="F:DNA-binding transcription factor activity, RNA polymerase II-specific"/>
    <property type="evidence" value="ECO:0007669"/>
    <property type="project" value="TreeGrafter"/>
</dbReference>
<dbReference type="PANTHER" id="PTHR14694:SF1">
    <property type="entry name" value="CALCIUM-RESPONSIVE TRANSCRIPTION FACTOR"/>
    <property type="match status" value="1"/>
</dbReference>
<dbReference type="GO" id="GO:0000978">
    <property type="term" value="F:RNA polymerase II cis-regulatory region sequence-specific DNA binding"/>
    <property type="evidence" value="ECO:0007669"/>
    <property type="project" value="TreeGrafter"/>
</dbReference>
<organism evidence="1 2">
    <name type="scientific">Nothocercus julius</name>
    <dbReference type="NCBI Taxonomy" id="2585813"/>
    <lineage>
        <taxon>Eukaryota</taxon>
        <taxon>Metazoa</taxon>
        <taxon>Chordata</taxon>
        <taxon>Craniata</taxon>
        <taxon>Vertebrata</taxon>
        <taxon>Euteleostomi</taxon>
        <taxon>Archelosauria</taxon>
        <taxon>Archosauria</taxon>
        <taxon>Dinosauria</taxon>
        <taxon>Saurischia</taxon>
        <taxon>Theropoda</taxon>
        <taxon>Coelurosauria</taxon>
        <taxon>Aves</taxon>
        <taxon>Palaeognathae</taxon>
        <taxon>Tinamiformes</taxon>
        <taxon>Tinamidae</taxon>
        <taxon>Nothocercus</taxon>
    </lineage>
</organism>
<accession>A0A7K7W455</accession>
<dbReference type="Proteomes" id="UP000531559">
    <property type="component" value="Unassembled WGS sequence"/>
</dbReference>
<sequence>KHLTCMDSREPSFGQRDPIAICVSGSALCAAAPARLLNPRGRLANPEGRPCSELPSLGGPSAHMMIVASHSEHGQVLHVIPSAQRGMAQVVIPQGQLLDVTSMQDFSEEKCSDGNLQTVAVTAVGDTTSSYILHPHASLSLSKRNITRLLEDPFPVPVQPLPPNTPPWARCLRNCEKIGDSYRGYCVSEAELESVLTLHKQQTQSVWGTRQSPSLAKPATRLMWKSQYVPYDGIPFVNAGSRAIVMECQYGPRRKGFQPKKAGEQECASGHLYKATCPARIYIKKVQKFPEYRVSTDPKIDKKIIRMEQEKAFNMLKKNLIDAGGVLRWYVQLPTQQAHQYHEMETSCLPPSPSHFPMPSPEEEEEVVREENCALPSRLHPQVADKIRELVSQGVEQVYAVRKQLRKYVERELFKPDEVPERHNLSFFPTVNDIKNHIHEVQKSLRNGEMEYDSESIPATLQWTTDSGNILAETVTVTFASPPSDGSPPMESVITKAESNHSEESLLPETAQLLSSLSSFQPKIFAQLQGLQLQSTFTSTNGSTALIAVNNHSPPSSASLLDPIGSAITNQVSRRQCLQASAGLTQRSTAGSALGHPPGSEHSLVTTGQLVAAGGVDDPQGLEGGVHQILLGDVQTIPEQIMDSHPLAEENPEGIICVSRVKQEPREKVLSVETDKIRVQQSSSPI</sequence>
<dbReference type="AlphaFoldDB" id="A0A7K7W455"/>
<dbReference type="InterPro" id="IPR029309">
    <property type="entry name" value="CaRF"/>
</dbReference>
<feature type="non-terminal residue" evidence="1">
    <location>
        <position position="1"/>
    </location>
</feature>
<reference evidence="1 2" key="1">
    <citation type="submission" date="2019-09" db="EMBL/GenBank/DDBJ databases">
        <title>Bird 10,000 Genomes (B10K) Project - Family phase.</title>
        <authorList>
            <person name="Zhang G."/>
        </authorList>
    </citation>
    <scope>NUCLEOTIDE SEQUENCE [LARGE SCALE GENOMIC DNA]</scope>
    <source>
        <strain evidence="1">B10K-MSB-01</strain>
    </source>
</reference>
<dbReference type="Pfam" id="PF15299">
    <property type="entry name" value="ALS2CR8"/>
    <property type="match status" value="1"/>
</dbReference>
<feature type="non-terminal residue" evidence="1">
    <location>
        <position position="686"/>
    </location>
</feature>
<gene>
    <name evidence="1" type="primary">Carf</name>
    <name evidence="1" type="ORF">NOTJUL_R07258</name>
</gene>
<evidence type="ECO:0000313" key="2">
    <source>
        <dbReference type="Proteomes" id="UP000531559"/>
    </source>
</evidence>
<proteinExistence type="predicted"/>
<keyword evidence="2" id="KW-1185">Reference proteome</keyword>
<evidence type="ECO:0000313" key="1">
    <source>
        <dbReference type="EMBL" id="NXA48535.1"/>
    </source>
</evidence>
<comment type="caution">
    <text evidence="1">The sequence shown here is derived from an EMBL/GenBank/DDBJ whole genome shotgun (WGS) entry which is preliminary data.</text>
</comment>
<protein>
    <submittedName>
        <fullName evidence="1">CARTF factor</fullName>
    </submittedName>
</protein>
<dbReference type="GO" id="GO:0005634">
    <property type="term" value="C:nucleus"/>
    <property type="evidence" value="ECO:0007669"/>
    <property type="project" value="TreeGrafter"/>
</dbReference>
<name>A0A7K7W455_9AVES</name>
<dbReference type="OrthoDB" id="2668416at2759"/>
<dbReference type="PANTHER" id="PTHR14694">
    <property type="entry name" value="CALCIUM-RESPONSIVE TRANSCRIPTION FACTOR"/>
    <property type="match status" value="1"/>
</dbReference>